<sequence length="152" mass="17886">MTDTVKLQNKFPNGILNIDEFSDEVSVTLKGEALLPVCTFLRDDPEYAFRFLVDVTAVDYEGRTPRFVVVYHLLSQERKERMRLRVPLEGENPEIETVTKVWPTADWHERETYDLFGITFLHHPDLRRILLPDSWDCHPLRKDYPLEGRGEL</sequence>
<name>A0A1H7ZIY6_9BACT</name>
<keyword evidence="8" id="KW-1185">Reference proteome</keyword>
<dbReference type="InterPro" id="IPR020396">
    <property type="entry name" value="NADH_UbQ_OxRdtase_CS"/>
</dbReference>
<dbReference type="InterPro" id="IPR010218">
    <property type="entry name" value="NADH_DH_suC"/>
</dbReference>
<dbReference type="NCBIfam" id="TIGR01961">
    <property type="entry name" value="NuoC_fam"/>
    <property type="match status" value="1"/>
</dbReference>
<keyword evidence="2 3" id="KW-0813">Transport</keyword>
<dbReference type="SUPFAM" id="SSF143243">
    <property type="entry name" value="Nqo5-like"/>
    <property type="match status" value="1"/>
</dbReference>
<comment type="similarity">
    <text evidence="1 3 4">Belongs to the complex I 30 kDa subunit family.</text>
</comment>
<dbReference type="AlphaFoldDB" id="A0A1H7ZIY6"/>
<dbReference type="GO" id="GO:0008137">
    <property type="term" value="F:NADH dehydrogenase (ubiquinone) activity"/>
    <property type="evidence" value="ECO:0007669"/>
    <property type="project" value="InterPro"/>
</dbReference>
<feature type="domain" description="NADH:ubiquinone oxidoreductase 30kDa subunit" evidence="6">
    <location>
        <begin position="28"/>
        <end position="149"/>
    </location>
</feature>
<gene>
    <name evidence="3" type="primary">nuoC</name>
    <name evidence="7" type="ORF">SAMN04489760_12416</name>
</gene>
<evidence type="ECO:0000313" key="8">
    <source>
        <dbReference type="Proteomes" id="UP000198744"/>
    </source>
</evidence>
<dbReference type="GO" id="GO:0050136">
    <property type="term" value="F:NADH dehydrogenase (quinone) (non-electrogenic) activity"/>
    <property type="evidence" value="ECO:0007669"/>
    <property type="project" value="UniProtKB-UniRule"/>
</dbReference>
<reference evidence="7 8" key="1">
    <citation type="submission" date="2016-10" db="EMBL/GenBank/DDBJ databases">
        <authorList>
            <person name="de Groot N.N."/>
        </authorList>
    </citation>
    <scope>NUCLEOTIDE SEQUENCE [LARGE SCALE GENOMIC DNA]</scope>
    <source>
        <strain evidence="7 8">DSM 8423</strain>
    </source>
</reference>
<dbReference type="HAMAP" id="MF_01357">
    <property type="entry name" value="NDH1_NuoC"/>
    <property type="match status" value="1"/>
</dbReference>
<dbReference type="GO" id="GO:0005886">
    <property type="term" value="C:plasma membrane"/>
    <property type="evidence" value="ECO:0007669"/>
    <property type="project" value="UniProtKB-SubCell"/>
</dbReference>
<dbReference type="Proteomes" id="UP000198744">
    <property type="component" value="Unassembled WGS sequence"/>
</dbReference>
<dbReference type="InterPro" id="IPR037232">
    <property type="entry name" value="NADH_quin_OxRdtase_su_C/D-like"/>
</dbReference>
<keyword evidence="3 4" id="KW-1278">Translocase</keyword>
<evidence type="ECO:0000256" key="1">
    <source>
        <dbReference type="ARBA" id="ARBA00007569"/>
    </source>
</evidence>
<keyword evidence="3" id="KW-0472">Membrane</keyword>
<evidence type="ECO:0000313" key="7">
    <source>
        <dbReference type="EMBL" id="SEM58285.1"/>
    </source>
</evidence>
<dbReference type="EMBL" id="FOBS01000024">
    <property type="protein sequence ID" value="SEM58285.1"/>
    <property type="molecule type" value="Genomic_DNA"/>
</dbReference>
<evidence type="ECO:0000256" key="3">
    <source>
        <dbReference type="HAMAP-Rule" id="MF_01357"/>
    </source>
</evidence>
<dbReference type="RefSeq" id="WP_093884242.1">
    <property type="nucleotide sequence ID" value="NZ_FOBS01000024.1"/>
</dbReference>
<dbReference type="GO" id="GO:0048038">
    <property type="term" value="F:quinone binding"/>
    <property type="evidence" value="ECO:0007669"/>
    <property type="project" value="UniProtKB-KW"/>
</dbReference>
<dbReference type="EC" id="7.1.1.-" evidence="3"/>
<keyword evidence="3 4" id="KW-0520">NAD</keyword>
<dbReference type="Pfam" id="PF00329">
    <property type="entry name" value="Complex1_30kDa"/>
    <property type="match status" value="1"/>
</dbReference>
<keyword evidence="3" id="KW-0830">Ubiquinone</keyword>
<evidence type="ECO:0000256" key="5">
    <source>
        <dbReference type="RuleBase" id="RU003582"/>
    </source>
</evidence>
<comment type="subcellular location">
    <subcellularLocation>
        <location evidence="3">Cell membrane</location>
        <topology evidence="3">Peripheral membrane protein</topology>
        <orientation evidence="3">Cytoplasmic side</orientation>
    </subcellularLocation>
</comment>
<organism evidence="7 8">
    <name type="scientific">Syntrophus gentianae</name>
    <dbReference type="NCBI Taxonomy" id="43775"/>
    <lineage>
        <taxon>Bacteria</taxon>
        <taxon>Pseudomonadati</taxon>
        <taxon>Thermodesulfobacteriota</taxon>
        <taxon>Syntrophia</taxon>
        <taxon>Syntrophales</taxon>
        <taxon>Syntrophaceae</taxon>
        <taxon>Syntrophus</taxon>
    </lineage>
</organism>
<keyword evidence="3 5" id="KW-0874">Quinone</keyword>
<dbReference type="OrthoDB" id="9803286at2"/>
<dbReference type="PANTHER" id="PTHR10884:SF14">
    <property type="entry name" value="NADH DEHYDROGENASE [UBIQUINONE] IRON-SULFUR PROTEIN 3, MITOCHONDRIAL"/>
    <property type="match status" value="1"/>
</dbReference>
<evidence type="ECO:0000256" key="2">
    <source>
        <dbReference type="ARBA" id="ARBA00022448"/>
    </source>
</evidence>
<evidence type="ECO:0000256" key="4">
    <source>
        <dbReference type="RuleBase" id="RU003456"/>
    </source>
</evidence>
<dbReference type="InterPro" id="IPR001268">
    <property type="entry name" value="NADH_UbQ_OxRdtase_30kDa_su"/>
</dbReference>
<dbReference type="STRING" id="43775.SAMN04489760_12416"/>
<comment type="catalytic activity">
    <reaction evidence="3 5">
        <text>a quinone + NADH + 5 H(+)(in) = a quinol + NAD(+) + 4 H(+)(out)</text>
        <dbReference type="Rhea" id="RHEA:57888"/>
        <dbReference type="ChEBI" id="CHEBI:15378"/>
        <dbReference type="ChEBI" id="CHEBI:24646"/>
        <dbReference type="ChEBI" id="CHEBI:57540"/>
        <dbReference type="ChEBI" id="CHEBI:57945"/>
        <dbReference type="ChEBI" id="CHEBI:132124"/>
    </reaction>
</comment>
<protein>
    <recommendedName>
        <fullName evidence="3">NADH-quinone oxidoreductase subunit C</fullName>
        <ecNumber evidence="3">7.1.1.-</ecNumber>
    </recommendedName>
    <alternativeName>
        <fullName evidence="3">NADH dehydrogenase I subunit C</fullName>
    </alternativeName>
    <alternativeName>
        <fullName evidence="3">NDH-1 subunit C</fullName>
    </alternativeName>
</protein>
<dbReference type="PANTHER" id="PTHR10884">
    <property type="entry name" value="NADH DEHYDROGENASE UBIQUINONE IRON-SULFUR PROTEIN 3"/>
    <property type="match status" value="1"/>
</dbReference>
<comment type="function">
    <text evidence="3">NDH-1 shuttles electrons from NADH, via FMN and iron-sulfur (Fe-S) centers, to quinones in the respiratory chain. The immediate electron acceptor for the enzyme in this species is believed to be ubiquinone. Couples the redox reaction to proton translocation (for every two electrons transferred, four hydrogen ions are translocated across the cytoplasmic membrane), and thus conserves the redox energy in a proton gradient.</text>
</comment>
<proteinExistence type="inferred from homology"/>
<comment type="subunit">
    <text evidence="3">NDH-1 is composed of 14 different subunits. Subunits NuoB, C, D, E, F, and G constitute the peripheral sector of the complex.</text>
</comment>
<accession>A0A1H7ZIY6</accession>
<evidence type="ECO:0000259" key="6">
    <source>
        <dbReference type="Pfam" id="PF00329"/>
    </source>
</evidence>
<dbReference type="Gene3D" id="3.30.460.80">
    <property type="entry name" value="NADH:ubiquinone oxidoreductase, 30kDa subunit"/>
    <property type="match status" value="1"/>
</dbReference>
<keyword evidence="3" id="KW-1003">Cell membrane</keyword>
<dbReference type="PROSITE" id="PS00542">
    <property type="entry name" value="COMPLEX1_30K"/>
    <property type="match status" value="1"/>
</dbReference>